<organism evidence="2 3">
    <name type="scientific">Polarella glacialis</name>
    <name type="common">Dinoflagellate</name>
    <dbReference type="NCBI Taxonomy" id="89957"/>
    <lineage>
        <taxon>Eukaryota</taxon>
        <taxon>Sar</taxon>
        <taxon>Alveolata</taxon>
        <taxon>Dinophyceae</taxon>
        <taxon>Suessiales</taxon>
        <taxon>Suessiaceae</taxon>
        <taxon>Polarella</taxon>
    </lineage>
</organism>
<dbReference type="EMBL" id="CAJNNV010017363">
    <property type="protein sequence ID" value="CAE8605099.1"/>
    <property type="molecule type" value="Genomic_DNA"/>
</dbReference>
<dbReference type="SUPFAM" id="SSF53383">
    <property type="entry name" value="PLP-dependent transferases"/>
    <property type="match status" value="1"/>
</dbReference>
<feature type="non-terminal residue" evidence="2">
    <location>
        <position position="474"/>
    </location>
</feature>
<dbReference type="Gene3D" id="3.40.640.10">
    <property type="entry name" value="Type I PLP-dependent aspartate aminotransferase-like (Major domain)"/>
    <property type="match status" value="1"/>
</dbReference>
<dbReference type="PANTHER" id="PTHR43092:SF2">
    <property type="entry name" value="HERCYNYLCYSTEINE SULFOXIDE LYASE"/>
    <property type="match status" value="1"/>
</dbReference>
<proteinExistence type="predicted"/>
<dbReference type="OrthoDB" id="447245at2759"/>
<reference evidence="2" key="1">
    <citation type="submission" date="2021-02" db="EMBL/GenBank/DDBJ databases">
        <authorList>
            <person name="Dougan E. K."/>
            <person name="Rhodes N."/>
            <person name="Thang M."/>
            <person name="Chan C."/>
        </authorList>
    </citation>
    <scope>NUCLEOTIDE SEQUENCE</scope>
</reference>
<keyword evidence="3" id="KW-1185">Reference proteome</keyword>
<sequence>DLSWQGKADTVPDFFTTNCHKWLCGPKGTALLRVRPEHLEWLQPLVVSHAHTAGLCGFYWAGLTDFSSWLALDATLDFWDEQHGPVGGLPAARQYMRKTIADAVSMLSEAWGTSLAAPSELFLSMALVQLPAFRAHGGSSGSSGALQYEHAEGLYVAKACPLEYEPAGISALGGCKYTSAEKAAEAAEEAEANEAKRIWLQRKNDGKWAQAQLEALGAQRQAAAKDGCDWLVEPHKWHEAQLARLVACLESKRIDGVSQGLREGVGAYVAQCAQAASDEVRSGVLDDRELYAELPEAEPGAYVRAAVTHAEEAVIAQIKAWPDPSAESMEEFVTVVRALPTSASVQEAGLVRLGGFLHQFSSETGKRKSGAEGLSATSLMSFVAAAMTEHLRDADVQRRGCAVIRGFALMDGQLSQMLEEGGAKLLVAAVNSHARVPDVVKTGNAAMEAMAEKAEIGSRDLDMMRAGGVHHERK</sequence>
<comment type="caution">
    <text evidence="2">The sequence shown here is derived from an EMBL/GenBank/DDBJ whole genome shotgun (WGS) entry which is preliminary data.</text>
</comment>
<dbReference type="Proteomes" id="UP000654075">
    <property type="component" value="Unassembled WGS sequence"/>
</dbReference>
<gene>
    <name evidence="2" type="ORF">PGLA1383_LOCUS23231</name>
</gene>
<protein>
    <submittedName>
        <fullName evidence="2">Uncharacterized protein</fullName>
    </submittedName>
</protein>
<dbReference type="InterPro" id="IPR015424">
    <property type="entry name" value="PyrdxlP-dep_Trfase"/>
</dbReference>
<accession>A0A813EVD3</accession>
<name>A0A813EVD3_POLGL</name>
<evidence type="ECO:0000313" key="2">
    <source>
        <dbReference type="EMBL" id="CAE8605099.1"/>
    </source>
</evidence>
<keyword evidence="1" id="KW-0663">Pyridoxal phosphate</keyword>
<evidence type="ECO:0000313" key="3">
    <source>
        <dbReference type="Proteomes" id="UP000654075"/>
    </source>
</evidence>
<dbReference type="InterPro" id="IPR015421">
    <property type="entry name" value="PyrdxlP-dep_Trfase_major"/>
</dbReference>
<dbReference type="AlphaFoldDB" id="A0A813EVD3"/>
<evidence type="ECO:0000256" key="1">
    <source>
        <dbReference type="ARBA" id="ARBA00022898"/>
    </source>
</evidence>
<dbReference type="PANTHER" id="PTHR43092">
    <property type="entry name" value="L-CYSTEINE DESULFHYDRASE"/>
    <property type="match status" value="1"/>
</dbReference>